<dbReference type="EMBL" id="VXIS01000085">
    <property type="protein sequence ID" value="KAA8906811.1"/>
    <property type="molecule type" value="Genomic_DNA"/>
</dbReference>
<keyword evidence="4" id="KW-1185">Reference proteome</keyword>
<dbReference type="AlphaFoldDB" id="A0A5J5EXE7"/>
<feature type="region of interest" description="Disordered" evidence="1">
    <location>
        <begin position="105"/>
        <end position="154"/>
    </location>
</feature>
<evidence type="ECO:0000256" key="2">
    <source>
        <dbReference type="SAM" id="Phobius"/>
    </source>
</evidence>
<accession>A0A5J5EXE7</accession>
<organism evidence="3 4">
    <name type="scientific">Sphaerosporella brunnea</name>
    <dbReference type="NCBI Taxonomy" id="1250544"/>
    <lineage>
        <taxon>Eukaryota</taxon>
        <taxon>Fungi</taxon>
        <taxon>Dikarya</taxon>
        <taxon>Ascomycota</taxon>
        <taxon>Pezizomycotina</taxon>
        <taxon>Pezizomycetes</taxon>
        <taxon>Pezizales</taxon>
        <taxon>Pyronemataceae</taxon>
        <taxon>Sphaerosporella</taxon>
    </lineage>
</organism>
<evidence type="ECO:0000313" key="4">
    <source>
        <dbReference type="Proteomes" id="UP000326924"/>
    </source>
</evidence>
<sequence>MLNWQRLRMSFCHIAFIPLVVFFSVVFGILHSRYSAARKVETNDSLLPVYHVSKSDEKRAEITVPVQSKILPASQLFKPTESTHLERLVYISMFSGPAIYHQSASLKRSRTTGMDPKKPLPLVPGSHSHSDLRASHPSPTTHSNASSRSSLTHRLSSTLLHPVKSWRLKEKDPRDNKRCELQQRILKRLSDLHPLERQDRLELYKQLLTKTELHAEASRASTPAGGENDCFSATSAGELSRLRRAAPTRRDWRGAAAPPPAGSTPTPKPSAIEARIASVYRQLHREHPDLFGALEAPEPEIQMEEEMEEEEEIGGGEEYCAFCGDVGVVSREYEICDACLDALLTEAHARRRELLERRKAWVGLEECF</sequence>
<dbReference type="InParanoid" id="A0A5J5EXE7"/>
<reference evidence="3 4" key="1">
    <citation type="submission" date="2019-09" db="EMBL/GenBank/DDBJ databases">
        <title>Draft genome of the ectomycorrhizal ascomycete Sphaerosporella brunnea.</title>
        <authorList>
            <consortium name="DOE Joint Genome Institute"/>
            <person name="Benucci G.M."/>
            <person name="Marozzi G."/>
            <person name="Antonielli L."/>
            <person name="Sanchez S."/>
            <person name="Marco P."/>
            <person name="Wang X."/>
            <person name="Falini L.B."/>
            <person name="Barry K."/>
            <person name="Haridas S."/>
            <person name="Lipzen A."/>
            <person name="Labutti K."/>
            <person name="Grigoriev I.V."/>
            <person name="Murat C."/>
            <person name="Martin F."/>
            <person name="Albertini E."/>
            <person name="Donnini D."/>
            <person name="Bonito G."/>
        </authorList>
    </citation>
    <scope>NUCLEOTIDE SEQUENCE [LARGE SCALE GENOMIC DNA]</scope>
    <source>
        <strain evidence="3 4">Sb_GMNB300</strain>
    </source>
</reference>
<feature type="region of interest" description="Disordered" evidence="1">
    <location>
        <begin position="217"/>
        <end position="269"/>
    </location>
</feature>
<keyword evidence="2" id="KW-0812">Transmembrane</keyword>
<proteinExistence type="predicted"/>
<name>A0A5J5EXE7_9PEZI</name>
<gene>
    <name evidence="3" type="ORF">FN846DRAFT_918965</name>
</gene>
<feature type="transmembrane region" description="Helical" evidence="2">
    <location>
        <begin position="12"/>
        <end position="30"/>
    </location>
</feature>
<keyword evidence="2" id="KW-1133">Transmembrane helix</keyword>
<comment type="caution">
    <text evidence="3">The sequence shown here is derived from an EMBL/GenBank/DDBJ whole genome shotgun (WGS) entry which is preliminary data.</text>
</comment>
<protein>
    <submittedName>
        <fullName evidence="3">Uncharacterized protein</fullName>
    </submittedName>
</protein>
<evidence type="ECO:0000256" key="1">
    <source>
        <dbReference type="SAM" id="MobiDB-lite"/>
    </source>
</evidence>
<keyword evidence="2" id="KW-0472">Membrane</keyword>
<feature type="compositionally biased region" description="Pro residues" evidence="1">
    <location>
        <begin position="257"/>
        <end position="268"/>
    </location>
</feature>
<evidence type="ECO:0000313" key="3">
    <source>
        <dbReference type="EMBL" id="KAA8906811.1"/>
    </source>
</evidence>
<dbReference type="Proteomes" id="UP000326924">
    <property type="component" value="Unassembled WGS sequence"/>
</dbReference>